<feature type="non-terminal residue" evidence="1">
    <location>
        <position position="1"/>
    </location>
</feature>
<feature type="non-terminal residue" evidence="1">
    <location>
        <position position="414"/>
    </location>
</feature>
<organism evidence="1 2">
    <name type="scientific">Gigaspora margarita</name>
    <dbReference type="NCBI Taxonomy" id="4874"/>
    <lineage>
        <taxon>Eukaryota</taxon>
        <taxon>Fungi</taxon>
        <taxon>Fungi incertae sedis</taxon>
        <taxon>Mucoromycota</taxon>
        <taxon>Glomeromycotina</taxon>
        <taxon>Glomeromycetes</taxon>
        <taxon>Diversisporales</taxon>
        <taxon>Gigasporaceae</taxon>
        <taxon>Gigaspora</taxon>
    </lineage>
</organism>
<comment type="caution">
    <text evidence="1">The sequence shown here is derived from an EMBL/GenBank/DDBJ whole genome shotgun (WGS) entry which is preliminary data.</text>
</comment>
<dbReference type="Proteomes" id="UP000789901">
    <property type="component" value="Unassembled WGS sequence"/>
</dbReference>
<gene>
    <name evidence="1" type="ORF">GMARGA_LOCUS39669</name>
</gene>
<name>A0ABN7X6M3_GIGMA</name>
<evidence type="ECO:0000313" key="2">
    <source>
        <dbReference type="Proteomes" id="UP000789901"/>
    </source>
</evidence>
<evidence type="ECO:0000313" key="1">
    <source>
        <dbReference type="EMBL" id="CAG8849356.1"/>
    </source>
</evidence>
<proteinExistence type="predicted"/>
<protein>
    <submittedName>
        <fullName evidence="1">10863_t:CDS:1</fullName>
    </submittedName>
</protein>
<accession>A0ABN7X6M3</accession>
<reference evidence="1 2" key="1">
    <citation type="submission" date="2021-06" db="EMBL/GenBank/DDBJ databases">
        <authorList>
            <person name="Kallberg Y."/>
            <person name="Tangrot J."/>
            <person name="Rosling A."/>
        </authorList>
    </citation>
    <scope>NUCLEOTIDE SEQUENCE [LARGE SCALE GENOMIC DNA]</scope>
    <source>
        <strain evidence="1 2">120-4 pot B 10/14</strain>
    </source>
</reference>
<keyword evidence="2" id="KW-1185">Reference proteome</keyword>
<dbReference type="EMBL" id="CAJVQB010095852">
    <property type="protein sequence ID" value="CAG8849356.1"/>
    <property type="molecule type" value="Genomic_DNA"/>
</dbReference>
<sequence length="414" mass="47330">DGRTFRTWKKHTDIINACKELFEDAVDWQFREGIISEERKQESLESVKVVDLAEQQSCVEHGHGGRWNAPDYCIQDVVCIDMKSCYLASMCGQGECSPWFERFGHPTHHLVRVAVNGELPEDDITGFAQVRSFKFASNIHSAIPVWYGKHFACRSGEGCGKEKGWAPIVLLRYLLEVGILESVTIGEAIISLTKQTKVWLPRNRDISCAIIGKFTQGGKIDEKRLTHRLVIDEGELDFLIKDCTDIGTFAGREKCPLGFILTYYEGHQPQYTHLRASMLAYAHINLLEMLRRFEPNEVVRIATDSIYIRKEALFKIENVSVFFKQIESESSHECKHIYPPCAMCIDSEELFLEIQPGQWRDKGEKIYGPNEDIIYWPKNRHWESIKNIPDSTAPLIHDPITRCRKSYLNGGGGS</sequence>